<evidence type="ECO:0000256" key="1">
    <source>
        <dbReference type="ARBA" id="ARBA00004141"/>
    </source>
</evidence>
<dbReference type="AlphaFoldDB" id="A0A0H5BZY2"/>
<accession>A0A0H5BZY2</accession>
<evidence type="ECO:0000256" key="4">
    <source>
        <dbReference type="ARBA" id="ARBA00023136"/>
    </source>
</evidence>
<gene>
    <name evidence="6" type="ORF">BN1211_0653</name>
</gene>
<protein>
    <recommendedName>
        <fullName evidence="8">COPI associated</fullName>
    </recommendedName>
</protein>
<name>A0A0H5BZY2_CYBJN</name>
<feature type="transmembrane region" description="Helical" evidence="5">
    <location>
        <begin position="52"/>
        <end position="71"/>
    </location>
</feature>
<evidence type="ECO:0000313" key="6">
    <source>
        <dbReference type="EMBL" id="CEP20717.1"/>
    </source>
</evidence>
<evidence type="ECO:0000256" key="2">
    <source>
        <dbReference type="ARBA" id="ARBA00022692"/>
    </source>
</evidence>
<evidence type="ECO:0000256" key="5">
    <source>
        <dbReference type="SAM" id="Phobius"/>
    </source>
</evidence>
<keyword evidence="3 5" id="KW-1133">Transmembrane helix</keyword>
<dbReference type="Proteomes" id="UP000038830">
    <property type="component" value="Unassembled WGS sequence"/>
</dbReference>
<proteinExistence type="predicted"/>
<keyword evidence="4 5" id="KW-0472">Membrane</keyword>
<feature type="transmembrane region" description="Helical" evidence="5">
    <location>
        <begin position="29"/>
        <end position="46"/>
    </location>
</feature>
<dbReference type="EMBL" id="CDQK01000001">
    <property type="protein sequence ID" value="CEP20717.1"/>
    <property type="molecule type" value="Genomic_DNA"/>
</dbReference>
<comment type="subcellular location">
    <subcellularLocation>
        <location evidence="1">Membrane</location>
        <topology evidence="1">Multi-pass membrane protein</topology>
    </subcellularLocation>
</comment>
<dbReference type="Pfam" id="PF08507">
    <property type="entry name" value="COPI_assoc"/>
    <property type="match status" value="1"/>
</dbReference>
<organism evidence="6 7">
    <name type="scientific">Cyberlindnera jadinii (strain ATCC 18201 / CBS 1600 / BCRC 20928 / JCM 3617 / NBRC 0987 / NRRL Y-1542)</name>
    <name type="common">Torula yeast</name>
    <name type="synonym">Candida utilis</name>
    <dbReference type="NCBI Taxonomy" id="983966"/>
    <lineage>
        <taxon>Eukaryota</taxon>
        <taxon>Fungi</taxon>
        <taxon>Dikarya</taxon>
        <taxon>Ascomycota</taxon>
        <taxon>Saccharomycotina</taxon>
        <taxon>Saccharomycetes</taxon>
        <taxon>Phaffomycetales</taxon>
        <taxon>Phaffomycetaceae</taxon>
        <taxon>Cyberlindnera</taxon>
    </lineage>
</organism>
<evidence type="ECO:0000256" key="3">
    <source>
        <dbReference type="ARBA" id="ARBA00022989"/>
    </source>
</evidence>
<evidence type="ECO:0008006" key="8">
    <source>
        <dbReference type="Google" id="ProtNLM"/>
    </source>
</evidence>
<dbReference type="GO" id="GO:0016020">
    <property type="term" value="C:membrane"/>
    <property type="evidence" value="ECO:0007669"/>
    <property type="project" value="UniProtKB-SubCell"/>
</dbReference>
<evidence type="ECO:0000313" key="7">
    <source>
        <dbReference type="Proteomes" id="UP000038830"/>
    </source>
</evidence>
<keyword evidence="2 5" id="KW-0812">Transmembrane</keyword>
<dbReference type="InterPro" id="IPR013714">
    <property type="entry name" value="Golgi_TVP15"/>
</dbReference>
<sequence length="96" mass="10549">MSDLSGVFKIVNLTVGGISTCRFKEKKETNLLFTVYVLIGVLIAQGGNAIRIVFGFLIVVIGIVYAVLEFIPSIEPPENFKAHGHVLEDNDEEDII</sequence>
<reference evidence="7" key="1">
    <citation type="journal article" date="2015" name="J. Biotechnol.">
        <title>The structure of the Cyberlindnera jadinii genome and its relation to Candida utilis analyzed by the occurrence of single nucleotide polymorphisms.</title>
        <authorList>
            <person name="Rupp O."/>
            <person name="Brinkrolf K."/>
            <person name="Buerth C."/>
            <person name="Kunigo M."/>
            <person name="Schneider J."/>
            <person name="Jaenicke S."/>
            <person name="Goesmann A."/>
            <person name="Puehler A."/>
            <person name="Jaeger K.-E."/>
            <person name="Ernst J.F."/>
        </authorList>
    </citation>
    <scope>NUCLEOTIDE SEQUENCE [LARGE SCALE GENOMIC DNA]</scope>
    <source>
        <strain evidence="7">ATCC 18201 / CBS 1600 / BCRC 20928 / JCM 3617 / NBRC 0987 / NRRL Y-1542</strain>
    </source>
</reference>